<reference evidence="1 2" key="1">
    <citation type="submission" date="2020-08" db="EMBL/GenBank/DDBJ databases">
        <title>Genomic Encyclopedia of Type Strains, Phase IV (KMG-IV): sequencing the most valuable type-strain genomes for metagenomic binning, comparative biology and taxonomic classification.</title>
        <authorList>
            <person name="Goeker M."/>
        </authorList>
    </citation>
    <scope>NUCLEOTIDE SEQUENCE [LARGE SCALE GENOMIC DNA]</scope>
    <source>
        <strain evidence="1 2">DSM 12027</strain>
    </source>
</reference>
<sequence length="74" mass="8217">MQDAGNWARLEDNEEALHRLAGSSVEARRHANIGIMSYHDIMMKIACESSGSSQGQLDLSYKLSSWGLPQPDVR</sequence>
<organism evidence="1 2">
    <name type="scientific">Deinococcus radiopugnans ATCC 19172</name>
    <dbReference type="NCBI Taxonomy" id="585398"/>
    <lineage>
        <taxon>Bacteria</taxon>
        <taxon>Thermotogati</taxon>
        <taxon>Deinococcota</taxon>
        <taxon>Deinococci</taxon>
        <taxon>Deinococcales</taxon>
        <taxon>Deinococcaceae</taxon>
        <taxon>Deinococcus</taxon>
    </lineage>
</organism>
<accession>A0ABR6NXG4</accession>
<proteinExistence type="predicted"/>
<gene>
    <name evidence="1" type="ORF">HNQ04_004018</name>
</gene>
<evidence type="ECO:0000313" key="1">
    <source>
        <dbReference type="EMBL" id="MBB6018737.1"/>
    </source>
</evidence>
<dbReference type="EMBL" id="JACHEW010000040">
    <property type="protein sequence ID" value="MBB6018737.1"/>
    <property type="molecule type" value="Genomic_DNA"/>
</dbReference>
<evidence type="ECO:0000313" key="2">
    <source>
        <dbReference type="Proteomes" id="UP000629870"/>
    </source>
</evidence>
<protein>
    <submittedName>
        <fullName evidence="1">Uncharacterized protein</fullName>
    </submittedName>
</protein>
<name>A0ABR6NXG4_9DEIO</name>
<dbReference type="Proteomes" id="UP000629870">
    <property type="component" value="Unassembled WGS sequence"/>
</dbReference>
<comment type="caution">
    <text evidence="1">The sequence shown here is derived from an EMBL/GenBank/DDBJ whole genome shotgun (WGS) entry which is preliminary data.</text>
</comment>
<keyword evidence="2" id="KW-1185">Reference proteome</keyword>